<feature type="transmembrane region" description="Helical" evidence="1">
    <location>
        <begin position="68"/>
        <end position="89"/>
    </location>
</feature>
<organism evidence="3 4">
    <name type="scientific">Ramlibacter lithotrophicus</name>
    <dbReference type="NCBI Taxonomy" id="2606681"/>
    <lineage>
        <taxon>Bacteria</taxon>
        <taxon>Pseudomonadati</taxon>
        <taxon>Pseudomonadota</taxon>
        <taxon>Betaproteobacteria</taxon>
        <taxon>Burkholderiales</taxon>
        <taxon>Comamonadaceae</taxon>
        <taxon>Ramlibacter</taxon>
    </lineage>
</organism>
<feature type="transmembrane region" description="Helical" evidence="1">
    <location>
        <begin position="181"/>
        <end position="201"/>
    </location>
</feature>
<gene>
    <name evidence="3" type="ORF">RAMLITH_01815</name>
</gene>
<protein>
    <submittedName>
        <fullName evidence="3">DMT family transporter</fullName>
    </submittedName>
</protein>
<dbReference type="Proteomes" id="UP000521868">
    <property type="component" value="Unassembled WGS sequence"/>
</dbReference>
<keyword evidence="1" id="KW-0472">Membrane</keyword>
<accession>A0A7X6DCA8</accession>
<sequence length="290" mass="30919">MKLTHTKAVFVMIGVTMMWSIAGVVTRHLEQARSFEVTFWRSFFTVLSLLVILPFFQGRDVFSKIRHGGWALWLSGLCWSVMFTAFMVALTLTSVANTLVTMALGPFLTALIARVAIGHRIAPRTWAAIAIAGVGIAYMYGVQIEAGRFVGTMVALCVPIAGGINWTITQRANAQGQGVDLVPAVLVGGAISMLLTLPLAVPFQASSHDIGLLALLGVVQLAIPCSLAVVCARVLKAPEMSLLALLEVIFGILLAWIGAGEVPRPTVLTGGALVIGALVMNELVGWRQRA</sequence>
<evidence type="ECO:0000256" key="1">
    <source>
        <dbReference type="SAM" id="Phobius"/>
    </source>
</evidence>
<proteinExistence type="predicted"/>
<feature type="transmembrane region" description="Helical" evidence="1">
    <location>
        <begin position="95"/>
        <end position="113"/>
    </location>
</feature>
<feature type="transmembrane region" description="Helical" evidence="1">
    <location>
        <begin position="38"/>
        <end position="56"/>
    </location>
</feature>
<feature type="transmembrane region" description="Helical" evidence="1">
    <location>
        <begin position="149"/>
        <end position="169"/>
    </location>
</feature>
<dbReference type="PANTHER" id="PTHR22911:SF135">
    <property type="entry name" value="BLR4310 PROTEIN"/>
    <property type="match status" value="1"/>
</dbReference>
<dbReference type="EMBL" id="VTOX01000001">
    <property type="protein sequence ID" value="NKE64544.1"/>
    <property type="molecule type" value="Genomic_DNA"/>
</dbReference>
<dbReference type="SUPFAM" id="SSF103481">
    <property type="entry name" value="Multidrug resistance efflux transporter EmrE"/>
    <property type="match status" value="2"/>
</dbReference>
<feature type="transmembrane region" description="Helical" evidence="1">
    <location>
        <begin position="213"/>
        <end position="235"/>
    </location>
</feature>
<dbReference type="AlphaFoldDB" id="A0A7X6DCA8"/>
<dbReference type="InterPro" id="IPR000620">
    <property type="entry name" value="EamA_dom"/>
</dbReference>
<dbReference type="Pfam" id="PF00892">
    <property type="entry name" value="EamA"/>
    <property type="match status" value="1"/>
</dbReference>
<name>A0A7X6DCA8_9BURK</name>
<feature type="transmembrane region" description="Helical" evidence="1">
    <location>
        <begin position="242"/>
        <end position="259"/>
    </location>
</feature>
<feature type="transmembrane region" description="Helical" evidence="1">
    <location>
        <begin position="125"/>
        <end position="143"/>
    </location>
</feature>
<evidence type="ECO:0000313" key="3">
    <source>
        <dbReference type="EMBL" id="NKE64544.1"/>
    </source>
</evidence>
<keyword evidence="1" id="KW-1133">Transmembrane helix</keyword>
<dbReference type="PANTHER" id="PTHR22911">
    <property type="entry name" value="ACYL-MALONYL CONDENSING ENZYME-RELATED"/>
    <property type="match status" value="1"/>
</dbReference>
<keyword evidence="1" id="KW-0812">Transmembrane</keyword>
<feature type="transmembrane region" description="Helical" evidence="1">
    <location>
        <begin position="265"/>
        <end position="284"/>
    </location>
</feature>
<feature type="transmembrane region" description="Helical" evidence="1">
    <location>
        <begin position="7"/>
        <end position="26"/>
    </location>
</feature>
<dbReference type="RefSeq" id="WP_168105626.1">
    <property type="nucleotide sequence ID" value="NZ_VTOX01000001.1"/>
</dbReference>
<keyword evidence="4" id="KW-1185">Reference proteome</keyword>
<comment type="caution">
    <text evidence="3">The sequence shown here is derived from an EMBL/GenBank/DDBJ whole genome shotgun (WGS) entry which is preliminary data.</text>
</comment>
<dbReference type="GO" id="GO:0016020">
    <property type="term" value="C:membrane"/>
    <property type="evidence" value="ECO:0007669"/>
    <property type="project" value="InterPro"/>
</dbReference>
<evidence type="ECO:0000313" key="4">
    <source>
        <dbReference type="Proteomes" id="UP000521868"/>
    </source>
</evidence>
<dbReference type="InterPro" id="IPR037185">
    <property type="entry name" value="EmrE-like"/>
</dbReference>
<evidence type="ECO:0000259" key="2">
    <source>
        <dbReference type="Pfam" id="PF00892"/>
    </source>
</evidence>
<feature type="domain" description="EamA" evidence="2">
    <location>
        <begin position="7"/>
        <end position="139"/>
    </location>
</feature>
<reference evidence="3 4" key="1">
    <citation type="journal article" date="2020" name="Nature">
        <title>Bacterial chemolithoautotrophy via manganese oxidation.</title>
        <authorList>
            <person name="Yu H."/>
            <person name="Leadbetter J.R."/>
        </authorList>
    </citation>
    <scope>NUCLEOTIDE SEQUENCE [LARGE SCALE GENOMIC DNA]</scope>
    <source>
        <strain evidence="3 4">RBP-1</strain>
    </source>
</reference>